<dbReference type="RefSeq" id="WP_212192671.1">
    <property type="nucleotide sequence ID" value="NZ_JAGTAR010000037.1"/>
</dbReference>
<comment type="caution">
    <text evidence="1">The sequence shown here is derived from an EMBL/GenBank/DDBJ whole genome shotgun (WGS) entry which is preliminary data.</text>
</comment>
<sequence length="196" mass="22399">MKRIIFLGLLFAMGSHLFAQLLDYRQGYIIDKDSVKTECLVKYISDGGISTKPLNKENSKKQTYTADEILGYGTGYEHYVVLKNVRTKVSTNIGNSKQKFMFAKIEIKGKINLYSTVLRSMSSGGYGFNYEEVFILEKLPEYPAVQLRKSKKKQLALLNELVKDSQEAIKKVGTTKLRESEIKQLIRFYNNADKTL</sequence>
<evidence type="ECO:0000313" key="2">
    <source>
        <dbReference type="Proteomes" id="UP000679220"/>
    </source>
</evidence>
<protein>
    <recommendedName>
        <fullName evidence="3">DUF4468 domain-containing protein</fullName>
    </recommendedName>
</protein>
<accession>A0A941IY95</accession>
<name>A0A941IY95_9BACT</name>
<keyword evidence="2" id="KW-1185">Reference proteome</keyword>
<dbReference type="AlphaFoldDB" id="A0A941IY95"/>
<dbReference type="Proteomes" id="UP000679220">
    <property type="component" value="Unassembled WGS sequence"/>
</dbReference>
<evidence type="ECO:0000313" key="1">
    <source>
        <dbReference type="EMBL" id="MBR8537646.1"/>
    </source>
</evidence>
<gene>
    <name evidence="1" type="ORF">KDU71_18900</name>
</gene>
<proteinExistence type="predicted"/>
<evidence type="ECO:0008006" key="3">
    <source>
        <dbReference type="Google" id="ProtNLM"/>
    </source>
</evidence>
<dbReference type="EMBL" id="JAGTAR010000037">
    <property type="protein sequence ID" value="MBR8537646.1"/>
    <property type="molecule type" value="Genomic_DNA"/>
</dbReference>
<reference evidence="1" key="2">
    <citation type="submission" date="2021-04" db="EMBL/GenBank/DDBJ databases">
        <authorList>
            <person name="Zhang T."/>
            <person name="Zhang Y."/>
            <person name="Lu D."/>
            <person name="Zuo D."/>
            <person name="Du Z."/>
        </authorList>
    </citation>
    <scope>NUCLEOTIDE SEQUENCE</scope>
    <source>
        <strain evidence="1">JR1</strain>
    </source>
</reference>
<organism evidence="1 2">
    <name type="scientific">Carboxylicivirga sediminis</name>
    <dbReference type="NCBI Taxonomy" id="2006564"/>
    <lineage>
        <taxon>Bacteria</taxon>
        <taxon>Pseudomonadati</taxon>
        <taxon>Bacteroidota</taxon>
        <taxon>Bacteroidia</taxon>
        <taxon>Marinilabiliales</taxon>
        <taxon>Marinilabiliaceae</taxon>
        <taxon>Carboxylicivirga</taxon>
    </lineage>
</organism>
<reference evidence="1" key="1">
    <citation type="journal article" date="2018" name="Int. J. Syst. Evol. Microbiol.">
        <title>Carboxylicivirga sediminis sp. nov., isolated from coastal sediment.</title>
        <authorList>
            <person name="Wang F.Q."/>
            <person name="Ren L.H."/>
            <person name="Zou R.J."/>
            <person name="Sun Y.Z."/>
            <person name="Liu X.J."/>
            <person name="Jiang F."/>
            <person name="Liu L.J."/>
        </authorList>
    </citation>
    <scope>NUCLEOTIDE SEQUENCE</scope>
    <source>
        <strain evidence="1">JR1</strain>
    </source>
</reference>